<dbReference type="OrthoDB" id="10072397at2759"/>
<dbReference type="GO" id="GO:0030864">
    <property type="term" value="C:cortical actin cytoskeleton"/>
    <property type="evidence" value="ECO:0007669"/>
    <property type="project" value="TreeGrafter"/>
</dbReference>
<accession>A0A814G000</accession>
<sequence>MKRSSLLHSSALSTLNTDEIRRIVAVIERDFKLRQKECKRIEELKRTIRQEYERVDHVVPSNQRCIRCSKSFRRIFDPREVCSKCMSYVCQNCATYTTQTKTWTCKMCSRIKELQGLTGEWFYVEIGKKFKRCGSAKIVRQLYKREKELADIDELDEDLGYGTLPKSDSTDSGSVVSYIVHDKSVRNELNQYAQRLILLLENLESDLTDTGLSTHKKSTESLQSHQQQISSEITRARLALCGPIRRTTTVIDPAYENDLRNLLIHKTEQVLRARLSQIQKNSLLQSTDFDELLSQVIFEKKMHTLSSSSTGKSSSSFEISVVDEEEGDDLTPTESSMGDEKSDSLASKHRFIDTDPDTIKQSTQRVDNWHTNFPPIDIDSIPSDGEQVESSTWL</sequence>
<name>A0A814G000_ADIRI</name>
<feature type="region of interest" description="Disordered" evidence="1">
    <location>
        <begin position="304"/>
        <end position="394"/>
    </location>
</feature>
<dbReference type="InterPro" id="IPR011011">
    <property type="entry name" value="Znf_FYVE_PHD"/>
</dbReference>
<dbReference type="GO" id="GO:0006886">
    <property type="term" value="P:intracellular protein transport"/>
    <property type="evidence" value="ECO:0007669"/>
    <property type="project" value="InterPro"/>
</dbReference>
<dbReference type="Proteomes" id="UP000663828">
    <property type="component" value="Unassembled WGS sequence"/>
</dbReference>
<dbReference type="GO" id="GO:0017022">
    <property type="term" value="F:myosin binding"/>
    <property type="evidence" value="ECO:0007669"/>
    <property type="project" value="TreeGrafter"/>
</dbReference>
<dbReference type="GO" id="GO:0031267">
    <property type="term" value="F:small GTPase binding"/>
    <property type="evidence" value="ECO:0007669"/>
    <property type="project" value="InterPro"/>
</dbReference>
<dbReference type="PANTHER" id="PTHR14555:SF3">
    <property type="entry name" value="RABBD DOMAIN-CONTAINING PROTEIN"/>
    <property type="match status" value="1"/>
</dbReference>
<dbReference type="InterPro" id="IPR010911">
    <property type="entry name" value="Rab_BD"/>
</dbReference>
<reference evidence="3" key="1">
    <citation type="submission" date="2021-02" db="EMBL/GenBank/DDBJ databases">
        <authorList>
            <person name="Nowell W R."/>
        </authorList>
    </citation>
    <scope>NUCLEOTIDE SEQUENCE</scope>
</reference>
<dbReference type="InterPro" id="IPR051745">
    <property type="entry name" value="Intracell_Transport_Effector"/>
</dbReference>
<keyword evidence="5" id="KW-1185">Reference proteome</keyword>
<dbReference type="PANTHER" id="PTHR14555">
    <property type="entry name" value="MYELIN-ASSOCIATED OLIGODENDROCYTIC BASIC PROTEIN MOBP -RELATED"/>
    <property type="match status" value="1"/>
</dbReference>
<proteinExistence type="predicted"/>
<evidence type="ECO:0000313" key="4">
    <source>
        <dbReference type="EMBL" id="CAF1440140.1"/>
    </source>
</evidence>
<dbReference type="InterPro" id="IPR041282">
    <property type="entry name" value="FYVE_2"/>
</dbReference>
<evidence type="ECO:0000256" key="1">
    <source>
        <dbReference type="SAM" id="MobiDB-lite"/>
    </source>
</evidence>
<protein>
    <recommendedName>
        <fullName evidence="2">RabBD domain-containing protein</fullName>
    </recommendedName>
</protein>
<dbReference type="AlphaFoldDB" id="A0A814G000"/>
<evidence type="ECO:0000259" key="2">
    <source>
        <dbReference type="PROSITE" id="PS50916"/>
    </source>
</evidence>
<evidence type="ECO:0000313" key="6">
    <source>
        <dbReference type="Proteomes" id="UP000663852"/>
    </source>
</evidence>
<dbReference type="Gene3D" id="3.30.40.10">
    <property type="entry name" value="Zinc/RING finger domain, C3HC4 (zinc finger)"/>
    <property type="match status" value="1"/>
</dbReference>
<comment type="caution">
    <text evidence="3">The sequence shown here is derived from an EMBL/GenBank/DDBJ whole genome shotgun (WGS) entry which is preliminary data.</text>
</comment>
<dbReference type="Pfam" id="PF02318">
    <property type="entry name" value="FYVE_2"/>
    <property type="match status" value="1"/>
</dbReference>
<evidence type="ECO:0000313" key="5">
    <source>
        <dbReference type="Proteomes" id="UP000663828"/>
    </source>
</evidence>
<feature type="compositionally biased region" description="Polar residues" evidence="1">
    <location>
        <begin position="359"/>
        <end position="371"/>
    </location>
</feature>
<dbReference type="SUPFAM" id="SSF57903">
    <property type="entry name" value="FYVE/PHD zinc finger"/>
    <property type="match status" value="1"/>
</dbReference>
<dbReference type="Proteomes" id="UP000663852">
    <property type="component" value="Unassembled WGS sequence"/>
</dbReference>
<organism evidence="3 6">
    <name type="scientific">Adineta ricciae</name>
    <name type="common">Rotifer</name>
    <dbReference type="NCBI Taxonomy" id="249248"/>
    <lineage>
        <taxon>Eukaryota</taxon>
        <taxon>Metazoa</taxon>
        <taxon>Spiralia</taxon>
        <taxon>Gnathifera</taxon>
        <taxon>Rotifera</taxon>
        <taxon>Eurotatoria</taxon>
        <taxon>Bdelloidea</taxon>
        <taxon>Adinetida</taxon>
        <taxon>Adinetidae</taxon>
        <taxon>Adineta</taxon>
    </lineage>
</organism>
<dbReference type="EMBL" id="CAJNOJ010000058">
    <property type="protein sequence ID" value="CAF0989918.1"/>
    <property type="molecule type" value="Genomic_DNA"/>
</dbReference>
<dbReference type="EMBL" id="CAJNOR010003706">
    <property type="protein sequence ID" value="CAF1440140.1"/>
    <property type="molecule type" value="Genomic_DNA"/>
</dbReference>
<feature type="compositionally biased region" description="Acidic residues" evidence="1">
    <location>
        <begin position="321"/>
        <end position="331"/>
    </location>
</feature>
<dbReference type="GO" id="GO:0003779">
    <property type="term" value="F:actin binding"/>
    <property type="evidence" value="ECO:0007669"/>
    <property type="project" value="TreeGrafter"/>
</dbReference>
<feature type="compositionally biased region" description="Low complexity" evidence="1">
    <location>
        <begin position="306"/>
        <end position="320"/>
    </location>
</feature>
<dbReference type="InterPro" id="IPR013083">
    <property type="entry name" value="Znf_RING/FYVE/PHD"/>
</dbReference>
<dbReference type="PROSITE" id="PS50916">
    <property type="entry name" value="RABBD"/>
    <property type="match status" value="1"/>
</dbReference>
<evidence type="ECO:0000313" key="3">
    <source>
        <dbReference type="EMBL" id="CAF0989918.1"/>
    </source>
</evidence>
<feature type="domain" description="RabBD" evidence="2">
    <location>
        <begin position="9"/>
        <end position="125"/>
    </location>
</feature>
<gene>
    <name evidence="3" type="ORF">EDS130_LOCUS14333</name>
    <name evidence="4" type="ORF">XAT740_LOCUS36267</name>
</gene>